<dbReference type="Gene3D" id="2.40.330.10">
    <property type="entry name" value="DNA-binding pseudobarrel domain"/>
    <property type="match status" value="2"/>
</dbReference>
<feature type="domain" description="TF-B3" evidence="6">
    <location>
        <begin position="10"/>
        <end position="103"/>
    </location>
</feature>
<evidence type="ECO:0000313" key="7">
    <source>
        <dbReference type="EMBL" id="CAJ1977623.1"/>
    </source>
</evidence>
<dbReference type="SMART" id="SM01019">
    <property type="entry name" value="B3"/>
    <property type="match status" value="2"/>
</dbReference>
<evidence type="ECO:0000256" key="2">
    <source>
        <dbReference type="ARBA" id="ARBA00023015"/>
    </source>
</evidence>
<keyword evidence="8" id="KW-1185">Reference proteome</keyword>
<reference evidence="7" key="1">
    <citation type="submission" date="2023-10" db="EMBL/GenBank/DDBJ databases">
        <authorList>
            <person name="Domelevo Entfellner J.-B."/>
        </authorList>
    </citation>
    <scope>NUCLEOTIDE SEQUENCE</scope>
</reference>
<dbReference type="AlphaFoldDB" id="A0AA86W3D5"/>
<dbReference type="SUPFAM" id="SSF101936">
    <property type="entry name" value="DNA-binding pseudobarrel domain"/>
    <property type="match status" value="2"/>
</dbReference>
<gene>
    <name evidence="7" type="ORF">AYBTSS11_LOCUS29790</name>
</gene>
<dbReference type="GO" id="GO:0005634">
    <property type="term" value="C:nucleus"/>
    <property type="evidence" value="ECO:0007669"/>
    <property type="project" value="UniProtKB-SubCell"/>
</dbReference>
<dbReference type="GO" id="GO:0003677">
    <property type="term" value="F:DNA binding"/>
    <property type="evidence" value="ECO:0007669"/>
    <property type="project" value="UniProtKB-KW"/>
</dbReference>
<dbReference type="EMBL" id="OY731407">
    <property type="protein sequence ID" value="CAJ1977623.1"/>
    <property type="molecule type" value="Genomic_DNA"/>
</dbReference>
<evidence type="ECO:0000313" key="8">
    <source>
        <dbReference type="Proteomes" id="UP001189624"/>
    </source>
</evidence>
<dbReference type="InterPro" id="IPR015300">
    <property type="entry name" value="DNA-bd_pseudobarrel_sf"/>
</dbReference>
<dbReference type="PROSITE" id="PS50863">
    <property type="entry name" value="B3"/>
    <property type="match status" value="2"/>
</dbReference>
<feature type="domain" description="TF-B3" evidence="6">
    <location>
        <begin position="219"/>
        <end position="303"/>
    </location>
</feature>
<keyword evidence="3" id="KW-0238">DNA-binding</keyword>
<keyword evidence="4" id="KW-0804">Transcription</keyword>
<dbReference type="Pfam" id="PF02362">
    <property type="entry name" value="B3"/>
    <property type="match status" value="1"/>
</dbReference>
<proteinExistence type="predicted"/>
<name>A0AA86W3D5_9FABA</name>
<dbReference type="Gramene" id="rna-AYBTSS11_LOCUS29790">
    <property type="protein sequence ID" value="CAJ1977623.1"/>
    <property type="gene ID" value="gene-AYBTSS11_LOCUS29790"/>
</dbReference>
<keyword evidence="2" id="KW-0805">Transcription regulation</keyword>
<protein>
    <recommendedName>
        <fullName evidence="6">TF-B3 domain-containing protein</fullName>
    </recommendedName>
</protein>
<organism evidence="7 8">
    <name type="scientific">Sphenostylis stenocarpa</name>
    <dbReference type="NCBI Taxonomy" id="92480"/>
    <lineage>
        <taxon>Eukaryota</taxon>
        <taxon>Viridiplantae</taxon>
        <taxon>Streptophyta</taxon>
        <taxon>Embryophyta</taxon>
        <taxon>Tracheophyta</taxon>
        <taxon>Spermatophyta</taxon>
        <taxon>Magnoliopsida</taxon>
        <taxon>eudicotyledons</taxon>
        <taxon>Gunneridae</taxon>
        <taxon>Pentapetalae</taxon>
        <taxon>rosids</taxon>
        <taxon>fabids</taxon>
        <taxon>Fabales</taxon>
        <taxon>Fabaceae</taxon>
        <taxon>Papilionoideae</taxon>
        <taxon>50 kb inversion clade</taxon>
        <taxon>NPAAA clade</taxon>
        <taxon>indigoferoid/millettioid clade</taxon>
        <taxon>Phaseoleae</taxon>
        <taxon>Sphenostylis</taxon>
    </lineage>
</organism>
<dbReference type="PANTHER" id="PTHR31391">
    <property type="entry name" value="B3 DOMAIN-CONTAINING PROTEIN OS11G0197600-RELATED"/>
    <property type="match status" value="1"/>
</dbReference>
<comment type="subcellular location">
    <subcellularLocation>
        <location evidence="1">Nucleus</location>
    </subcellularLocation>
</comment>
<dbReference type="PANTHER" id="PTHR31391:SF106">
    <property type="entry name" value="B3 DOMAIN-CONTAINING PROTEIN OS01G0723500"/>
    <property type="match status" value="1"/>
</dbReference>
<evidence type="ECO:0000256" key="3">
    <source>
        <dbReference type="ARBA" id="ARBA00023125"/>
    </source>
</evidence>
<dbReference type="CDD" id="cd10017">
    <property type="entry name" value="B3_DNA"/>
    <property type="match status" value="1"/>
</dbReference>
<accession>A0AA86W3D5</accession>
<evidence type="ECO:0000259" key="6">
    <source>
        <dbReference type="PROSITE" id="PS50863"/>
    </source>
</evidence>
<evidence type="ECO:0000256" key="4">
    <source>
        <dbReference type="ARBA" id="ARBA00023163"/>
    </source>
</evidence>
<keyword evidence="5" id="KW-0539">Nucleus</keyword>
<dbReference type="InterPro" id="IPR003340">
    <property type="entry name" value="B3_DNA-bd"/>
</dbReference>
<evidence type="ECO:0000256" key="5">
    <source>
        <dbReference type="ARBA" id="ARBA00023242"/>
    </source>
</evidence>
<evidence type="ECO:0000256" key="1">
    <source>
        <dbReference type="ARBA" id="ARBA00004123"/>
    </source>
</evidence>
<dbReference type="Proteomes" id="UP001189624">
    <property type="component" value="Chromosome 10"/>
</dbReference>
<dbReference type="InterPro" id="IPR044837">
    <property type="entry name" value="REM16-like"/>
</dbReference>
<sequence>MPSDRHCGFYFAKKIEEYTLQSGELRIPRRIVSRWWEGMSNPVLFVLPNGDKWEMKWKKSKADLWLVDDWKKFAEFYSLDLEHQLVCKYLGKSQLEVAILDQSGGEIFYPLREGASDGEGNIMCQIKRGKSPLQLSLSSKKMKTIPKTEPSCSQEVKTNREINIIRITRGSSSSSSCSKSMTNAVQSEGQSALERAQAFRSHNPFFIREMKPSYINILLVIPTSFGTDHVGIDGKSIAIGTSDSGDKTWLVKFCVNSSNGQSVLTTGWRKFVKENNLKVGDVCVFEQIKSPAFSLRVHIFRHGEETNPTNFSDLSTPKNILNLCLEDLANYFDLIPLK</sequence>